<dbReference type="InterPro" id="IPR012337">
    <property type="entry name" value="RNaseH-like_sf"/>
</dbReference>
<feature type="domain" description="Transposase IS4-like" evidence="1">
    <location>
        <begin position="230"/>
        <end position="521"/>
    </location>
</feature>
<proteinExistence type="predicted"/>
<dbReference type="RefSeq" id="WP_113743637.1">
    <property type="nucleotide sequence ID" value="NZ_UAPV01000001.1"/>
</dbReference>
<gene>
    <name evidence="2" type="ORF">NCTC13093_00848</name>
</gene>
<dbReference type="Proteomes" id="UP000250086">
    <property type="component" value="Unassembled WGS sequence"/>
</dbReference>
<dbReference type="GO" id="GO:0006313">
    <property type="term" value="P:DNA transposition"/>
    <property type="evidence" value="ECO:0007669"/>
    <property type="project" value="InterPro"/>
</dbReference>
<dbReference type="AlphaFoldDB" id="A0A2X0WVE4"/>
<dbReference type="Pfam" id="PF01609">
    <property type="entry name" value="DDE_Tnp_1"/>
    <property type="match status" value="1"/>
</dbReference>
<dbReference type="EMBL" id="UAPV01000001">
    <property type="protein sequence ID" value="SPT69471.1"/>
    <property type="molecule type" value="Genomic_DNA"/>
</dbReference>
<evidence type="ECO:0000313" key="2">
    <source>
        <dbReference type="EMBL" id="SPT69471.1"/>
    </source>
</evidence>
<protein>
    <submittedName>
        <fullName evidence="2">Transposase</fullName>
    </submittedName>
</protein>
<dbReference type="InterPro" id="IPR002559">
    <property type="entry name" value="Transposase_11"/>
</dbReference>
<evidence type="ECO:0000259" key="1">
    <source>
        <dbReference type="Pfam" id="PF01609"/>
    </source>
</evidence>
<keyword evidence="3" id="KW-1185">Reference proteome</keyword>
<dbReference type="PANTHER" id="PTHR34614:SF2">
    <property type="entry name" value="TRANSPOSASE IS4-LIKE DOMAIN-CONTAINING PROTEIN"/>
    <property type="match status" value="1"/>
</dbReference>
<accession>A0A2X0WVE4</accession>
<dbReference type="SUPFAM" id="SSF53098">
    <property type="entry name" value="Ribonuclease H-like"/>
    <property type="match status" value="1"/>
</dbReference>
<reference evidence="2 3" key="1">
    <citation type="submission" date="2018-06" db="EMBL/GenBank/DDBJ databases">
        <authorList>
            <consortium name="Pathogen Informatics"/>
            <person name="Doyle S."/>
        </authorList>
    </citation>
    <scope>NUCLEOTIDE SEQUENCE [LARGE SCALE GENOMIC DNA]</scope>
    <source>
        <strain evidence="2 3">NCTC13093</strain>
    </source>
</reference>
<evidence type="ECO:0000313" key="3">
    <source>
        <dbReference type="Proteomes" id="UP000250086"/>
    </source>
</evidence>
<dbReference type="PANTHER" id="PTHR34614">
    <property type="match status" value="1"/>
</dbReference>
<organism evidence="2 3">
    <name type="scientific">Anaerobiospirillum thomasii</name>
    <dbReference type="NCBI Taxonomy" id="179995"/>
    <lineage>
        <taxon>Bacteria</taxon>
        <taxon>Pseudomonadati</taxon>
        <taxon>Pseudomonadota</taxon>
        <taxon>Gammaproteobacteria</taxon>
        <taxon>Aeromonadales</taxon>
        <taxon>Succinivibrionaceae</taxon>
        <taxon>Anaerobiospirillum</taxon>
    </lineage>
</organism>
<sequence>MAVIDAPKLPPLLFNKNGRYTYVCTYKNKWDTQLKRAVRVKGQNITVGKIVDGGLTGIIQWSEDFLEQYPVLKELQTKRCIDDKASKGSRVKYYLEFYQAVRDEMEDKMLYVKKASSVHVLHAGATWLLDNIVASTPLTKALYATFSRYYAAQKLLSLAYFKVLEPSKAMYLYEDFAQTTRLPYHRPLNIGSITKLLQHIDDDSIDQFLKKLNKFTQETEDSNQKNIYYALDSTSISTYAKDLSYAEWGHNKDGDTLKQINVVFLVNQRTGCPLYYRVFSGSTPDVSTVSHLLKEYARLDLNRMAIMVADRGYGSVKNIHKLYQCNQSFIINLKTCFSICKNLIVQNLNYLLDPCNYNIAISQSVYTEKIMWSYPGNYNSDTVRCKREKGQMYVHIYLNHDIRNEAEDFFRDKIAQLLALKASDPQSLGTEETEFLNTYTTTDSNGNTVINNTKKFEYMLNKGIRVLVSDIVSDPVEAHRAYQERNEVEMSFRKLKDFTGARRLNISSSKTLHGKMFVHFISCAILCMLRNRINACKDKGITLPYDSDVKMLAALSNITQTVFSDGGYFSEVIGKKKQILECLSIPMPEAEMNISYEEDESVEPPED</sequence>
<dbReference type="GO" id="GO:0003677">
    <property type="term" value="F:DNA binding"/>
    <property type="evidence" value="ECO:0007669"/>
    <property type="project" value="InterPro"/>
</dbReference>
<name>A0A2X0WVE4_9GAMM</name>
<dbReference type="GO" id="GO:0004803">
    <property type="term" value="F:transposase activity"/>
    <property type="evidence" value="ECO:0007669"/>
    <property type="project" value="InterPro"/>
</dbReference>